<protein>
    <submittedName>
        <fullName evidence="1">Uncharacterized protein</fullName>
    </submittedName>
</protein>
<keyword evidence="2" id="KW-1185">Reference proteome</keyword>
<proteinExistence type="predicted"/>
<reference evidence="2" key="1">
    <citation type="journal article" date="2019" name="Int. J. Syst. Evol. Microbiol.">
        <title>The Global Catalogue of Microorganisms (GCM) 10K type strain sequencing project: providing services to taxonomists for standard genome sequencing and annotation.</title>
        <authorList>
            <consortium name="The Broad Institute Genomics Platform"/>
            <consortium name="The Broad Institute Genome Sequencing Center for Infectious Disease"/>
            <person name="Wu L."/>
            <person name="Ma J."/>
        </authorList>
    </citation>
    <scope>NUCLEOTIDE SEQUENCE [LARGE SCALE GENOMIC DNA]</scope>
    <source>
        <strain evidence="2">KCTC 42083</strain>
    </source>
</reference>
<accession>A0A8H9M3G2</accession>
<dbReference type="AlphaFoldDB" id="A0A8H9M3G2"/>
<evidence type="ECO:0000313" key="2">
    <source>
        <dbReference type="Proteomes" id="UP000608923"/>
    </source>
</evidence>
<gene>
    <name evidence="1" type="ORF">GCM10010096_00160</name>
</gene>
<dbReference type="EMBL" id="BMZN01000001">
    <property type="protein sequence ID" value="GHC35223.1"/>
    <property type="molecule type" value="Genomic_DNA"/>
</dbReference>
<dbReference type="RefSeq" id="WP_189390470.1">
    <property type="nucleotide sequence ID" value="NZ_BMZN01000001.1"/>
</dbReference>
<name>A0A8H9M3G2_9BURK</name>
<sequence>MAAVVLSAGGNSGKNRLFAKKILLKALELKGIDTSAIVKKSFSVEKGAQMVFVRFFLSLSL</sequence>
<evidence type="ECO:0000313" key="1">
    <source>
        <dbReference type="EMBL" id="GHC35223.1"/>
    </source>
</evidence>
<dbReference type="Proteomes" id="UP000608923">
    <property type="component" value="Unassembled WGS sequence"/>
</dbReference>
<organism evidence="1 2">
    <name type="scientific">Alcaligenes pakistanensis</name>
    <dbReference type="NCBI Taxonomy" id="1482717"/>
    <lineage>
        <taxon>Bacteria</taxon>
        <taxon>Pseudomonadati</taxon>
        <taxon>Pseudomonadota</taxon>
        <taxon>Betaproteobacteria</taxon>
        <taxon>Burkholderiales</taxon>
        <taxon>Alcaligenaceae</taxon>
        <taxon>Alcaligenes</taxon>
    </lineage>
</organism>
<comment type="caution">
    <text evidence="1">The sequence shown here is derived from an EMBL/GenBank/DDBJ whole genome shotgun (WGS) entry which is preliminary data.</text>
</comment>